<reference evidence="1" key="1">
    <citation type="submission" date="2020-09" db="EMBL/GenBank/DDBJ databases">
        <title>New species isolated from human feces.</title>
        <authorList>
            <person name="Kitahara M."/>
            <person name="Shigeno Y."/>
            <person name="Shime M."/>
            <person name="Matsumoto Y."/>
            <person name="Nakamura S."/>
            <person name="Motooka D."/>
            <person name="Fukuoka S."/>
            <person name="Nishikawa H."/>
            <person name="Benno Y."/>
        </authorList>
    </citation>
    <scope>NUCLEOTIDE SEQUENCE</scope>
    <source>
        <strain evidence="1">MM59</strain>
    </source>
</reference>
<proteinExistence type="predicted"/>
<evidence type="ECO:0000313" key="1">
    <source>
        <dbReference type="EMBL" id="BCK82954.1"/>
    </source>
</evidence>
<dbReference type="RefSeq" id="WP_213542519.1">
    <property type="nucleotide sequence ID" value="NZ_AP023420.1"/>
</dbReference>
<organism evidence="1 2">
    <name type="scientific">Pusillibacter faecalis</name>
    <dbReference type="NCBI Taxonomy" id="2714358"/>
    <lineage>
        <taxon>Bacteria</taxon>
        <taxon>Bacillati</taxon>
        <taxon>Bacillota</taxon>
        <taxon>Clostridia</taxon>
        <taxon>Eubacteriales</taxon>
        <taxon>Oscillospiraceae</taxon>
        <taxon>Pusillibacter</taxon>
    </lineage>
</organism>
<sequence length="48" mass="5202">MGKMEKAAPAVTLEVVTVPLADGRRGVVLVLTDEYSRKTVMRAMPASR</sequence>
<dbReference type="EMBL" id="AP023420">
    <property type="protein sequence ID" value="BCK82954.1"/>
    <property type="molecule type" value="Genomic_DNA"/>
</dbReference>
<protein>
    <submittedName>
        <fullName evidence="1">Uncharacterized protein</fullName>
    </submittedName>
</protein>
<dbReference type="Proteomes" id="UP000679848">
    <property type="component" value="Chromosome"/>
</dbReference>
<accession>A0A810Q4P1</accession>
<gene>
    <name evidence="1" type="ORF">MM59RIKEN_02730</name>
</gene>
<keyword evidence="2" id="KW-1185">Reference proteome</keyword>
<dbReference type="KEGG" id="pfaa:MM59RIKEN_02730"/>
<dbReference type="AlphaFoldDB" id="A0A810Q4P1"/>
<evidence type="ECO:0000313" key="2">
    <source>
        <dbReference type="Proteomes" id="UP000679848"/>
    </source>
</evidence>
<name>A0A810Q4P1_9FIRM</name>